<dbReference type="Proteomes" id="UP000239990">
    <property type="component" value="Unassembled WGS sequence"/>
</dbReference>
<dbReference type="CDD" id="cd00093">
    <property type="entry name" value="HTH_XRE"/>
    <property type="match status" value="1"/>
</dbReference>
<gene>
    <name evidence="2" type="ORF">C4E15_20145</name>
</gene>
<evidence type="ECO:0000259" key="1">
    <source>
        <dbReference type="PROSITE" id="PS50943"/>
    </source>
</evidence>
<evidence type="ECO:0000313" key="2">
    <source>
        <dbReference type="EMBL" id="PPA74508.1"/>
    </source>
</evidence>
<feature type="domain" description="HTH cro/C1-type" evidence="1">
    <location>
        <begin position="18"/>
        <end position="64"/>
    </location>
</feature>
<dbReference type="RefSeq" id="WP_046803902.1">
    <property type="nucleotide sequence ID" value="NZ_PREU01000009.1"/>
</dbReference>
<dbReference type="InterPro" id="IPR010982">
    <property type="entry name" value="Lambda_DNA-bd_dom_sf"/>
</dbReference>
<reference evidence="2 3" key="1">
    <citation type="submission" date="2018-02" db="EMBL/GenBank/DDBJ databases">
        <title>Draft Genome of Achromobacter spanius stain 6.</title>
        <authorList>
            <person name="Gunasekera T.S."/>
            <person name="Radwan O."/>
            <person name="Ruiz O.N."/>
        </authorList>
    </citation>
    <scope>NUCLEOTIDE SEQUENCE [LARGE SCALE GENOMIC DNA]</scope>
    <source>
        <strain evidence="2 3">6</strain>
    </source>
</reference>
<dbReference type="InterPro" id="IPR001387">
    <property type="entry name" value="Cro/C1-type_HTH"/>
</dbReference>
<dbReference type="Pfam" id="PF13560">
    <property type="entry name" value="HTH_31"/>
    <property type="match status" value="1"/>
</dbReference>
<dbReference type="SUPFAM" id="SSF47413">
    <property type="entry name" value="lambda repressor-like DNA-binding domains"/>
    <property type="match status" value="1"/>
</dbReference>
<dbReference type="PROSITE" id="PS50943">
    <property type="entry name" value="HTH_CROC1"/>
    <property type="match status" value="1"/>
</dbReference>
<sequence length="134" mass="14594">MSPAQRLRALMRWRGIHSQNQLARLSGVPQSCIHRILTRGEHYSPSRTTLLRLAKALDTSVPWLTDGVLGPTESGASGMPPGYGSQPPVMPKSCKPVVDGYCAEIGAILQHQPDTTKRAVLSVVRLLAQKSRND</sequence>
<dbReference type="OrthoDB" id="8636468at2"/>
<organism evidence="2 3">
    <name type="scientific">Achromobacter spanius</name>
    <dbReference type="NCBI Taxonomy" id="217203"/>
    <lineage>
        <taxon>Bacteria</taxon>
        <taxon>Pseudomonadati</taxon>
        <taxon>Pseudomonadota</taxon>
        <taxon>Betaproteobacteria</taxon>
        <taxon>Burkholderiales</taxon>
        <taxon>Alcaligenaceae</taxon>
        <taxon>Achromobacter</taxon>
    </lineage>
</organism>
<dbReference type="AlphaFoldDB" id="A0A2S5GNG6"/>
<name>A0A2S5GNG6_9BURK</name>
<dbReference type="EMBL" id="PREU01000009">
    <property type="protein sequence ID" value="PPA74508.1"/>
    <property type="molecule type" value="Genomic_DNA"/>
</dbReference>
<accession>A0A2S5GNG6</accession>
<comment type="caution">
    <text evidence="2">The sequence shown here is derived from an EMBL/GenBank/DDBJ whole genome shotgun (WGS) entry which is preliminary data.</text>
</comment>
<dbReference type="Gene3D" id="1.10.260.40">
    <property type="entry name" value="lambda repressor-like DNA-binding domains"/>
    <property type="match status" value="1"/>
</dbReference>
<proteinExistence type="predicted"/>
<protein>
    <submittedName>
        <fullName evidence="2">XRE family transcriptional regulator</fullName>
    </submittedName>
</protein>
<dbReference type="GO" id="GO:0003677">
    <property type="term" value="F:DNA binding"/>
    <property type="evidence" value="ECO:0007669"/>
    <property type="project" value="InterPro"/>
</dbReference>
<evidence type="ECO:0000313" key="3">
    <source>
        <dbReference type="Proteomes" id="UP000239990"/>
    </source>
</evidence>
<dbReference type="SMART" id="SM00530">
    <property type="entry name" value="HTH_XRE"/>
    <property type="match status" value="1"/>
</dbReference>